<keyword evidence="4" id="KW-0548">Nucleotidyltransferase</keyword>
<feature type="region of interest" description="Disordered" evidence="8">
    <location>
        <begin position="326"/>
        <end position="433"/>
    </location>
</feature>
<comment type="caution">
    <text evidence="12">The sequence shown here is derived from an EMBL/GenBank/DDBJ whole genome shotgun (WGS) entry which is preliminary data.</text>
</comment>
<dbReference type="Gene3D" id="3.90.1600.10">
    <property type="entry name" value="Palm domain of DNA polymerase"/>
    <property type="match status" value="1"/>
</dbReference>
<evidence type="ECO:0000259" key="11">
    <source>
        <dbReference type="Pfam" id="PF03104"/>
    </source>
</evidence>
<feature type="region of interest" description="Disordered" evidence="8">
    <location>
        <begin position="577"/>
        <end position="636"/>
    </location>
</feature>
<evidence type="ECO:0000256" key="7">
    <source>
        <dbReference type="ARBA" id="ARBA00049244"/>
    </source>
</evidence>
<dbReference type="SMART" id="SM00486">
    <property type="entry name" value="POLBc"/>
    <property type="match status" value="1"/>
</dbReference>
<dbReference type="PANTHER" id="PTHR10322">
    <property type="entry name" value="DNA POLYMERASE CATALYTIC SUBUNIT"/>
    <property type="match status" value="1"/>
</dbReference>
<dbReference type="InterPro" id="IPR043502">
    <property type="entry name" value="DNA/RNA_pol_sf"/>
</dbReference>
<dbReference type="Gene3D" id="3.40.50.300">
    <property type="entry name" value="P-loop containing nucleotide triphosphate hydrolases"/>
    <property type="match status" value="1"/>
</dbReference>
<feature type="compositionally biased region" description="Basic and acidic residues" evidence="8">
    <location>
        <begin position="577"/>
        <end position="586"/>
    </location>
</feature>
<evidence type="ECO:0000256" key="6">
    <source>
        <dbReference type="ARBA" id="ARBA00023125"/>
    </source>
</evidence>
<protein>
    <recommendedName>
        <fullName evidence="2">DNA-directed DNA polymerase</fullName>
        <ecNumber evidence="2">2.7.7.7</ecNumber>
    </recommendedName>
</protein>
<dbReference type="InterPro" id="IPR027417">
    <property type="entry name" value="P-loop_NTPase"/>
</dbReference>
<dbReference type="Proteomes" id="UP001204798">
    <property type="component" value="Unassembled WGS sequence"/>
</dbReference>
<dbReference type="InterPro" id="IPR006134">
    <property type="entry name" value="DNA-dir_DNA_pol_B_multi_dom"/>
</dbReference>
<keyword evidence="9" id="KW-0472">Membrane</keyword>
<evidence type="ECO:0000259" key="10">
    <source>
        <dbReference type="Pfam" id="PF00136"/>
    </source>
</evidence>
<evidence type="ECO:0000256" key="5">
    <source>
        <dbReference type="ARBA" id="ARBA00022932"/>
    </source>
</evidence>
<reference evidence="12 13" key="1">
    <citation type="submission" date="2022-08" db="EMBL/GenBank/DDBJ databases">
        <title>Bacterial and archaeal communities from various locations to study Microbial Dark Matter (Phase II).</title>
        <authorList>
            <person name="Stepanauskas R."/>
        </authorList>
    </citation>
    <scope>NUCLEOTIDE SEQUENCE [LARGE SCALE GENOMIC DNA]</scope>
    <source>
        <strain evidence="12 13">PD1</strain>
    </source>
</reference>
<dbReference type="PANTHER" id="PTHR10322:SF23">
    <property type="entry name" value="DNA POLYMERASE DELTA CATALYTIC SUBUNIT"/>
    <property type="match status" value="1"/>
</dbReference>
<evidence type="ECO:0000256" key="4">
    <source>
        <dbReference type="ARBA" id="ARBA00022695"/>
    </source>
</evidence>
<evidence type="ECO:0000256" key="2">
    <source>
        <dbReference type="ARBA" id="ARBA00012417"/>
    </source>
</evidence>
<sequence length="1282" mass="140721">MKSKMIFEAKSQTKTVWQVDGLIKEGDLVILSARPKTAKSIVALNLAACVAMGIPFLGRKVKQGRALFMAYERHDLTLQRAQKMGLEGCEDFMLWDKMAFGMPRIDALDFWQEFIITNGVKLFIVDTLAHFIRPELDRLRNAINAYDHIYSVMERLQALASETKCTFVMIHHDRKDESDLDESKVLGTTALTAAADAVFQLKAMEDGVISLKATGNAFDETTLYFTIGKDYWLEATDKPATSKEERAAREIEAYLRQHGQATRQELVQHLVEIGLVESGKEKTASNLFDRAVSNYLILKVDKKVENKQAIYRLKAGASSSIPIYIGNGDGGDYPQGHHPYHPHHPHHPQRVDRDNGDNGDSQVRRLSPSSSSPIGMGIGDDDPQAAQQHPAPHPTNGNSHNQLTQPVNGNQSENSAEGGEGSPQPAPHPAPQQPAHWVDVVVNVIDVVEVVDTLQTAQPPAPQPLGGVVVVTSEDWKEDESIVVVTSEDCDGSGDWQDGLLLVEAQPPTTPAEPTTPKPKPIPITDPFCLQCAERLYPDGGGIAVCVGCGKVYDVSITEAEKLRWFANKMLAVEKMKAEGDGDGGKHPPAPAGNPPEGGGQPTGGGQSPAPSAGANGQSPAPTGNLPDTGQPTFSLFGLDEVLPTRKSETKTQPQAQANAIYSTKMCCRQPDGTVVLAWKDKKESVAPAELECWQPIEEIPEANLPAIDQIPFPPVVVLDLETTDLDPAKGRIIAAGLAYFVEGKEVEAKIIKHDDEAEILDEVFAYLRETASGVGEFILTGYNLADFDLPFIIQRARRLKVACPFRFIKDDDGEIKRFRVAATEGTLKGDPLSYPAIASELPIQVVDTLHLVCKWDYTNKVLRNYDLKNVAAHFGLAVEGRPILSPAEIRNAFHHDPATFDAYLLADLRETFAIFAKLVPPYLGVAALTNLPIDKVVTRSTAWVWQEILQRYYDEIPDADEKRKYQGGLVVSREGLWFPCLKIDVASLYPTIMLAYRVHSRKDYQQVALKWLKALTKQRLELKAKAKAGDGNAQILQEAMKVLINSLYGFYGTGGYPFNDMDAAAKVTEIGRKVLTLMISAVEDAGGIVVEADTDGVIVCYKDADPQEIFNAVASAIPQPFKFEVEWQDAVVFVSGDKNYIVLDAQGNILAAKGSVWRGRDKEAYLTEAIPTFLRLWATQGEDVAKAYAKQVLEEIQSGKGWDWVVRSHKVGKGDKFLIDAGFKVGEVATYAYRDKKARVISRSPAEGYDVDFYAKAFKEAIQKVVEIIAQEGDGQNGFGL</sequence>
<dbReference type="RefSeq" id="WP_259100880.1">
    <property type="nucleotide sequence ID" value="NZ_CP130454.1"/>
</dbReference>
<feature type="domain" description="DNA-directed DNA polymerase family B multifunctional" evidence="10">
    <location>
        <begin position="1012"/>
        <end position="1086"/>
    </location>
</feature>
<name>A0ABT2ESC7_9BACT</name>
<keyword evidence="9" id="KW-1133">Transmembrane helix</keyword>
<comment type="catalytic activity">
    <reaction evidence="7">
        <text>DNA(n) + a 2'-deoxyribonucleoside 5'-triphosphate = DNA(n+1) + diphosphate</text>
        <dbReference type="Rhea" id="RHEA:22508"/>
        <dbReference type="Rhea" id="RHEA-COMP:17339"/>
        <dbReference type="Rhea" id="RHEA-COMP:17340"/>
        <dbReference type="ChEBI" id="CHEBI:33019"/>
        <dbReference type="ChEBI" id="CHEBI:61560"/>
        <dbReference type="ChEBI" id="CHEBI:173112"/>
        <dbReference type="EC" id="2.7.7.7"/>
    </reaction>
</comment>
<feature type="compositionally biased region" description="Polar residues" evidence="8">
    <location>
        <begin position="618"/>
        <end position="634"/>
    </location>
</feature>
<evidence type="ECO:0000313" key="12">
    <source>
        <dbReference type="EMBL" id="MCS3920760.1"/>
    </source>
</evidence>
<dbReference type="SUPFAM" id="SSF53098">
    <property type="entry name" value="Ribonuclease H-like"/>
    <property type="match status" value="1"/>
</dbReference>
<feature type="compositionally biased region" description="Polar residues" evidence="8">
    <location>
        <begin position="395"/>
        <end position="415"/>
    </location>
</feature>
<dbReference type="InterPro" id="IPR036397">
    <property type="entry name" value="RNaseH_sf"/>
</dbReference>
<feature type="compositionally biased region" description="Basic residues" evidence="8">
    <location>
        <begin position="338"/>
        <end position="348"/>
    </location>
</feature>
<keyword evidence="13" id="KW-1185">Reference proteome</keyword>
<evidence type="ECO:0000256" key="3">
    <source>
        <dbReference type="ARBA" id="ARBA00022679"/>
    </source>
</evidence>
<keyword evidence="3" id="KW-0808">Transferase</keyword>
<keyword evidence="5" id="KW-0239">DNA-directed DNA polymerase</keyword>
<comment type="similarity">
    <text evidence="1">Belongs to the DNA polymerase type-B family.</text>
</comment>
<dbReference type="InterPro" id="IPR006133">
    <property type="entry name" value="DNA-dir_DNA_pol_B_exonuc"/>
</dbReference>
<evidence type="ECO:0000256" key="9">
    <source>
        <dbReference type="SAM" id="Phobius"/>
    </source>
</evidence>
<dbReference type="Pfam" id="PF13481">
    <property type="entry name" value="AAA_25"/>
    <property type="match status" value="1"/>
</dbReference>
<keyword evidence="9" id="KW-0812">Transmembrane</keyword>
<dbReference type="SUPFAM" id="SSF56672">
    <property type="entry name" value="DNA/RNA polymerases"/>
    <property type="match status" value="1"/>
</dbReference>
<dbReference type="InterPro" id="IPR012337">
    <property type="entry name" value="RNaseH-like_sf"/>
</dbReference>
<keyword evidence="6" id="KW-0238">DNA-binding</keyword>
<dbReference type="Pfam" id="PF00136">
    <property type="entry name" value="DNA_pol_B"/>
    <property type="match status" value="1"/>
</dbReference>
<feature type="transmembrane region" description="Helical" evidence="9">
    <location>
        <begin position="41"/>
        <end position="58"/>
    </location>
</feature>
<evidence type="ECO:0000256" key="1">
    <source>
        <dbReference type="ARBA" id="ARBA00005755"/>
    </source>
</evidence>
<evidence type="ECO:0000313" key="13">
    <source>
        <dbReference type="Proteomes" id="UP001204798"/>
    </source>
</evidence>
<organism evidence="12 13">
    <name type="scientific">Candidatus Fervidibacter sacchari</name>
    <dbReference type="NCBI Taxonomy" id="1448929"/>
    <lineage>
        <taxon>Bacteria</taxon>
        <taxon>Candidatus Fervidibacterota</taxon>
        <taxon>Candidatus Fervidibacter</taxon>
    </lineage>
</organism>
<evidence type="ECO:0000256" key="8">
    <source>
        <dbReference type="SAM" id="MobiDB-lite"/>
    </source>
</evidence>
<feature type="domain" description="DNA-directed DNA polymerase family B exonuclease" evidence="11">
    <location>
        <begin position="747"/>
        <end position="808"/>
    </location>
</feature>
<dbReference type="EMBL" id="JANUCP010000007">
    <property type="protein sequence ID" value="MCS3920760.1"/>
    <property type="molecule type" value="Genomic_DNA"/>
</dbReference>
<feature type="compositionally biased region" description="Low complexity" evidence="8">
    <location>
        <begin position="608"/>
        <end position="617"/>
    </location>
</feature>
<dbReference type="Gene3D" id="3.30.420.10">
    <property type="entry name" value="Ribonuclease H-like superfamily/Ribonuclease H"/>
    <property type="match status" value="1"/>
</dbReference>
<dbReference type="SUPFAM" id="SSF52540">
    <property type="entry name" value="P-loop containing nucleoside triphosphate hydrolases"/>
    <property type="match status" value="1"/>
</dbReference>
<dbReference type="InterPro" id="IPR006172">
    <property type="entry name" value="DNA-dir_DNA_pol_B"/>
</dbReference>
<dbReference type="InterPro" id="IPR023211">
    <property type="entry name" value="DNA_pol_palm_dom_sf"/>
</dbReference>
<dbReference type="InterPro" id="IPR050240">
    <property type="entry name" value="DNA_pol_type-B"/>
</dbReference>
<gene>
    <name evidence="12" type="ORF">M2350_003197</name>
</gene>
<dbReference type="Pfam" id="PF03104">
    <property type="entry name" value="DNA_pol_B_exo1"/>
    <property type="match status" value="1"/>
</dbReference>
<dbReference type="EC" id="2.7.7.7" evidence="2"/>
<accession>A0ABT2ESC7</accession>
<feature type="compositionally biased region" description="Gly residues" evidence="8">
    <location>
        <begin position="596"/>
        <end position="607"/>
    </location>
</feature>
<proteinExistence type="inferred from homology"/>